<reference evidence="1" key="1">
    <citation type="submission" date="2023-03" db="EMBL/GenBank/DDBJ databases">
        <title>Chromosome-level genomes of two armyworms, Mythimna separata and Mythimna loreyi, provide insights into the biosynthesis and reception of sex pheromones.</title>
        <authorList>
            <person name="Zhao H."/>
        </authorList>
    </citation>
    <scope>NUCLEOTIDE SEQUENCE</scope>
    <source>
        <strain evidence="1">BeijingLab</strain>
        <tissue evidence="1">Pupa</tissue>
    </source>
</reference>
<protein>
    <submittedName>
        <fullName evidence="1">Uncharacterized protein</fullName>
    </submittedName>
</protein>
<comment type="caution">
    <text evidence="1">The sequence shown here is derived from an EMBL/GenBank/DDBJ whole genome shotgun (WGS) entry which is preliminary data.</text>
</comment>
<dbReference type="EMBL" id="JARGEI010000007">
    <property type="protein sequence ID" value="KAJ8728799.1"/>
    <property type="molecule type" value="Genomic_DNA"/>
</dbReference>
<gene>
    <name evidence="1" type="ORF">PYW07_006495</name>
</gene>
<proteinExistence type="predicted"/>
<sequence>MSLDADMAFLALTIALLKKTKKKRTRRWSKQWYLLRDRFTHEHLQKILQVTEPNDFNNFLRMDNEAFETLLEMVRPNIEKQDSNMRQAIPASQRLSVTLRFLATGMDLEDLKFTCAIAPYTLEGIIMETCEAIIEKLKENIAVSRN</sequence>
<evidence type="ECO:0000313" key="1">
    <source>
        <dbReference type="EMBL" id="KAJ8728799.1"/>
    </source>
</evidence>
<keyword evidence="2" id="KW-1185">Reference proteome</keyword>
<organism evidence="1 2">
    <name type="scientific">Mythimna separata</name>
    <name type="common">Oriental armyworm</name>
    <name type="synonym">Pseudaletia separata</name>
    <dbReference type="NCBI Taxonomy" id="271217"/>
    <lineage>
        <taxon>Eukaryota</taxon>
        <taxon>Metazoa</taxon>
        <taxon>Ecdysozoa</taxon>
        <taxon>Arthropoda</taxon>
        <taxon>Hexapoda</taxon>
        <taxon>Insecta</taxon>
        <taxon>Pterygota</taxon>
        <taxon>Neoptera</taxon>
        <taxon>Endopterygota</taxon>
        <taxon>Lepidoptera</taxon>
        <taxon>Glossata</taxon>
        <taxon>Ditrysia</taxon>
        <taxon>Noctuoidea</taxon>
        <taxon>Noctuidae</taxon>
        <taxon>Noctuinae</taxon>
        <taxon>Hadenini</taxon>
        <taxon>Mythimna</taxon>
    </lineage>
</organism>
<dbReference type="AlphaFoldDB" id="A0AAD7YW57"/>
<evidence type="ECO:0000313" key="2">
    <source>
        <dbReference type="Proteomes" id="UP001231518"/>
    </source>
</evidence>
<dbReference type="Proteomes" id="UP001231518">
    <property type="component" value="Chromosome 19"/>
</dbReference>
<name>A0AAD7YW57_MYTSE</name>
<accession>A0AAD7YW57</accession>